<dbReference type="SUPFAM" id="SSF53850">
    <property type="entry name" value="Periplasmic binding protein-like II"/>
    <property type="match status" value="1"/>
</dbReference>
<evidence type="ECO:0000256" key="3">
    <source>
        <dbReference type="ARBA" id="ARBA00022692"/>
    </source>
</evidence>
<evidence type="ECO:0000256" key="5">
    <source>
        <dbReference type="ARBA" id="ARBA00023136"/>
    </source>
</evidence>
<comment type="caution">
    <text evidence="8">The sequence shown here is derived from an EMBL/GenBank/DDBJ whole genome shotgun (WGS) entry which is preliminary data.</text>
</comment>
<evidence type="ECO:0000313" key="9">
    <source>
        <dbReference type="Proteomes" id="UP000747542"/>
    </source>
</evidence>
<dbReference type="AlphaFoldDB" id="A0A8J5JNN6"/>
<evidence type="ECO:0000313" key="8">
    <source>
        <dbReference type="EMBL" id="KAG7156384.1"/>
    </source>
</evidence>
<proteinExistence type="predicted"/>
<gene>
    <name evidence="8" type="primary">Grik1-L6</name>
    <name evidence="8" type="ORF">Hamer_G006128</name>
</gene>
<organism evidence="8 9">
    <name type="scientific">Homarus americanus</name>
    <name type="common">American lobster</name>
    <dbReference type="NCBI Taxonomy" id="6706"/>
    <lineage>
        <taxon>Eukaryota</taxon>
        <taxon>Metazoa</taxon>
        <taxon>Ecdysozoa</taxon>
        <taxon>Arthropoda</taxon>
        <taxon>Crustacea</taxon>
        <taxon>Multicrustacea</taxon>
        <taxon>Malacostraca</taxon>
        <taxon>Eumalacostraca</taxon>
        <taxon>Eucarida</taxon>
        <taxon>Decapoda</taxon>
        <taxon>Pleocyemata</taxon>
        <taxon>Astacidea</taxon>
        <taxon>Nephropoidea</taxon>
        <taxon>Nephropidae</taxon>
        <taxon>Homarus</taxon>
    </lineage>
</organism>
<evidence type="ECO:0000256" key="4">
    <source>
        <dbReference type="ARBA" id="ARBA00022989"/>
    </source>
</evidence>
<keyword evidence="3" id="KW-0812">Transmembrane</keyword>
<feature type="non-terminal residue" evidence="8">
    <location>
        <position position="229"/>
    </location>
</feature>
<evidence type="ECO:0000256" key="7">
    <source>
        <dbReference type="ARBA" id="ARBA00023180"/>
    </source>
</evidence>
<evidence type="ECO:0000256" key="1">
    <source>
        <dbReference type="ARBA" id="ARBA00004651"/>
    </source>
</evidence>
<keyword evidence="4" id="KW-1133">Transmembrane helix</keyword>
<dbReference type="PANTHER" id="PTHR42643">
    <property type="entry name" value="IONOTROPIC RECEPTOR 20A-RELATED"/>
    <property type="match status" value="1"/>
</dbReference>
<dbReference type="InterPro" id="IPR052192">
    <property type="entry name" value="Insect_Ionotropic_Sensory_Rcpt"/>
</dbReference>
<dbReference type="EMBL" id="JAHLQT010039184">
    <property type="protein sequence ID" value="KAG7156384.1"/>
    <property type="molecule type" value="Genomic_DNA"/>
</dbReference>
<dbReference type="GO" id="GO:0005886">
    <property type="term" value="C:plasma membrane"/>
    <property type="evidence" value="ECO:0007669"/>
    <property type="project" value="UniProtKB-SubCell"/>
</dbReference>
<keyword evidence="7" id="KW-0325">Glycoprotein</keyword>
<dbReference type="Gene3D" id="3.40.190.10">
    <property type="entry name" value="Periplasmic binding protein-like II"/>
    <property type="match status" value="1"/>
</dbReference>
<dbReference type="Proteomes" id="UP000747542">
    <property type="component" value="Unassembled WGS sequence"/>
</dbReference>
<protein>
    <submittedName>
        <fullName evidence="8">Putative Glutamate receptor ionotropic, kainate 1-like 6</fullName>
    </submittedName>
</protein>
<sequence>MTSYGGILTAMLTVPRVTIPIDSLADLVTQTDLTWHNEAGSSLLTYFRESADELHQKVHRGQGPNIKACLNERQNIADGKLAAICDDTTMMKAMADDFSETGECHLYITREKVLSHAIMALAFTKHSLYLAKTNQLVQVVLEAGLWNKWLGDQLANSSRCLRHPQLDRRQRGLQPIDMDSFIGPLLLLLLGEAQLPPELLGYCSLYWLPSPYQPSLVSTLVTHHPRQTL</sequence>
<keyword evidence="5" id="KW-0472">Membrane</keyword>
<keyword evidence="9" id="KW-1185">Reference proteome</keyword>
<name>A0A8J5JNN6_HOMAM</name>
<evidence type="ECO:0000256" key="2">
    <source>
        <dbReference type="ARBA" id="ARBA00022475"/>
    </source>
</evidence>
<comment type="subcellular location">
    <subcellularLocation>
        <location evidence="1">Cell membrane</location>
        <topology evidence="1">Multi-pass membrane protein</topology>
    </subcellularLocation>
</comment>
<dbReference type="PANTHER" id="PTHR42643:SF24">
    <property type="entry name" value="IONOTROPIC RECEPTOR 60A"/>
    <property type="match status" value="1"/>
</dbReference>
<accession>A0A8J5JNN6</accession>
<evidence type="ECO:0000256" key="6">
    <source>
        <dbReference type="ARBA" id="ARBA00023170"/>
    </source>
</evidence>
<keyword evidence="6 8" id="KW-0675">Receptor</keyword>
<reference evidence="8" key="1">
    <citation type="journal article" date="2021" name="Sci. Adv.">
        <title>The American lobster genome reveals insights on longevity, neural, and immune adaptations.</title>
        <authorList>
            <person name="Polinski J.M."/>
            <person name="Zimin A.V."/>
            <person name="Clark K.F."/>
            <person name="Kohn A.B."/>
            <person name="Sadowski N."/>
            <person name="Timp W."/>
            <person name="Ptitsyn A."/>
            <person name="Khanna P."/>
            <person name="Romanova D.Y."/>
            <person name="Williams P."/>
            <person name="Greenwood S.J."/>
            <person name="Moroz L.L."/>
            <person name="Walt D.R."/>
            <person name="Bodnar A.G."/>
        </authorList>
    </citation>
    <scope>NUCLEOTIDE SEQUENCE</scope>
    <source>
        <strain evidence="8">GMGI-L3</strain>
    </source>
</reference>
<keyword evidence="2" id="KW-1003">Cell membrane</keyword>